<comment type="caution">
    <text evidence="1">The sequence shown here is derived from an EMBL/GenBank/DDBJ whole genome shotgun (WGS) entry which is preliminary data.</text>
</comment>
<gene>
    <name evidence="1" type="ORF">Pla144_26740</name>
</gene>
<evidence type="ECO:0000313" key="2">
    <source>
        <dbReference type="Proteomes" id="UP000318437"/>
    </source>
</evidence>
<organism evidence="1 2">
    <name type="scientific">Bythopirellula polymerisocia</name>
    <dbReference type="NCBI Taxonomy" id="2528003"/>
    <lineage>
        <taxon>Bacteria</taxon>
        <taxon>Pseudomonadati</taxon>
        <taxon>Planctomycetota</taxon>
        <taxon>Planctomycetia</taxon>
        <taxon>Pirellulales</taxon>
        <taxon>Lacipirellulaceae</taxon>
        <taxon>Bythopirellula</taxon>
    </lineage>
</organism>
<dbReference type="Proteomes" id="UP000318437">
    <property type="component" value="Unassembled WGS sequence"/>
</dbReference>
<name>A0A5C6CWI5_9BACT</name>
<keyword evidence="2" id="KW-1185">Reference proteome</keyword>
<accession>A0A5C6CWI5</accession>
<evidence type="ECO:0008006" key="3">
    <source>
        <dbReference type="Google" id="ProtNLM"/>
    </source>
</evidence>
<sequence length="71" mass="7940">MSQGMQFGEVLEAADHLSPDEQQQLIVILNNRLTQAARQNIVNDVKEADAEFTAGECRVVTPAELMREIQK</sequence>
<proteinExistence type="predicted"/>
<dbReference type="EMBL" id="SJPS01000003">
    <property type="protein sequence ID" value="TWU27897.1"/>
    <property type="molecule type" value="Genomic_DNA"/>
</dbReference>
<reference evidence="1 2" key="1">
    <citation type="submission" date="2019-02" db="EMBL/GenBank/DDBJ databases">
        <title>Deep-cultivation of Planctomycetes and their phenomic and genomic characterization uncovers novel biology.</title>
        <authorList>
            <person name="Wiegand S."/>
            <person name="Jogler M."/>
            <person name="Boedeker C."/>
            <person name="Pinto D."/>
            <person name="Vollmers J."/>
            <person name="Rivas-Marin E."/>
            <person name="Kohn T."/>
            <person name="Peeters S.H."/>
            <person name="Heuer A."/>
            <person name="Rast P."/>
            <person name="Oberbeckmann S."/>
            <person name="Bunk B."/>
            <person name="Jeske O."/>
            <person name="Meyerdierks A."/>
            <person name="Storesund J.E."/>
            <person name="Kallscheuer N."/>
            <person name="Luecker S."/>
            <person name="Lage O.M."/>
            <person name="Pohl T."/>
            <person name="Merkel B.J."/>
            <person name="Hornburger P."/>
            <person name="Mueller R.-W."/>
            <person name="Bruemmer F."/>
            <person name="Labrenz M."/>
            <person name="Spormann A.M."/>
            <person name="Op Den Camp H."/>
            <person name="Overmann J."/>
            <person name="Amann R."/>
            <person name="Jetten M.S.M."/>
            <person name="Mascher T."/>
            <person name="Medema M.H."/>
            <person name="Devos D.P."/>
            <person name="Kaster A.-K."/>
            <person name="Ovreas L."/>
            <person name="Rohde M."/>
            <person name="Galperin M.Y."/>
            <person name="Jogler C."/>
        </authorList>
    </citation>
    <scope>NUCLEOTIDE SEQUENCE [LARGE SCALE GENOMIC DNA]</scope>
    <source>
        <strain evidence="1 2">Pla144</strain>
    </source>
</reference>
<protein>
    <recommendedName>
        <fullName evidence="3">Addiction module component</fullName>
    </recommendedName>
</protein>
<evidence type="ECO:0000313" key="1">
    <source>
        <dbReference type="EMBL" id="TWU27897.1"/>
    </source>
</evidence>
<dbReference type="AlphaFoldDB" id="A0A5C6CWI5"/>